<gene>
    <name evidence="1" type="ORF">SAMN05421852_11413</name>
</gene>
<organism evidence="1 2">
    <name type="scientific">Thermoflavimicrobium dichotomicum</name>
    <dbReference type="NCBI Taxonomy" id="46223"/>
    <lineage>
        <taxon>Bacteria</taxon>
        <taxon>Bacillati</taxon>
        <taxon>Bacillota</taxon>
        <taxon>Bacilli</taxon>
        <taxon>Bacillales</taxon>
        <taxon>Thermoactinomycetaceae</taxon>
        <taxon>Thermoflavimicrobium</taxon>
    </lineage>
</organism>
<protein>
    <recommendedName>
        <fullName evidence="3">DUF177 domain-containing protein</fullName>
    </recommendedName>
</protein>
<dbReference type="AlphaFoldDB" id="A0A1I3SS46"/>
<proteinExistence type="predicted"/>
<dbReference type="Proteomes" id="UP000199545">
    <property type="component" value="Unassembled WGS sequence"/>
</dbReference>
<evidence type="ECO:0008006" key="3">
    <source>
        <dbReference type="Google" id="ProtNLM"/>
    </source>
</evidence>
<accession>A0A1I3SS46</accession>
<reference evidence="1 2" key="1">
    <citation type="submission" date="2016-10" db="EMBL/GenBank/DDBJ databases">
        <authorList>
            <person name="de Groot N.N."/>
        </authorList>
    </citation>
    <scope>NUCLEOTIDE SEQUENCE [LARGE SCALE GENOMIC DNA]</scope>
    <source>
        <strain evidence="1 2">DSM 44778</strain>
    </source>
</reference>
<sequence length="171" mass="19833">MQIFLHKVRQDQPITITELVELDIRKEVPGLIHLEPVRVNAQLEKQETHLFSVQAKQRTKSTLTCSRCLTEFELPMEADWVELFTDVEYMARETEEQDIFLVENQTIDLFPFIREACLLQIPLAPVCREDCQGICPKCGINKNVATCDCDTTRIDPRLAKLQELLKKDEDE</sequence>
<dbReference type="EMBL" id="FORR01000014">
    <property type="protein sequence ID" value="SFJ61223.1"/>
    <property type="molecule type" value="Genomic_DNA"/>
</dbReference>
<evidence type="ECO:0000313" key="1">
    <source>
        <dbReference type="EMBL" id="SFJ61223.1"/>
    </source>
</evidence>
<dbReference type="Pfam" id="PF02620">
    <property type="entry name" value="YceD"/>
    <property type="match status" value="1"/>
</dbReference>
<dbReference type="PANTHER" id="PTHR34374">
    <property type="entry name" value="LARGE RIBOSOMAL RNA SUBUNIT ACCUMULATION PROTEIN YCED HOMOLOG 1, CHLOROPLASTIC"/>
    <property type="match status" value="1"/>
</dbReference>
<name>A0A1I3SS46_9BACL</name>
<dbReference type="STRING" id="46223.SAMN05421852_11413"/>
<dbReference type="PANTHER" id="PTHR34374:SF1">
    <property type="entry name" value="LARGE RIBOSOMAL RNA SUBUNIT ACCUMULATION PROTEIN YCED HOMOLOG 1, CHLOROPLASTIC"/>
    <property type="match status" value="1"/>
</dbReference>
<keyword evidence="2" id="KW-1185">Reference proteome</keyword>
<dbReference type="InterPro" id="IPR003772">
    <property type="entry name" value="YceD"/>
</dbReference>
<dbReference type="RefSeq" id="WP_093230887.1">
    <property type="nucleotide sequence ID" value="NZ_FORR01000014.1"/>
</dbReference>
<evidence type="ECO:0000313" key="2">
    <source>
        <dbReference type="Proteomes" id="UP000199545"/>
    </source>
</evidence>
<dbReference type="OrthoDB" id="9790372at2"/>